<evidence type="ECO:0000313" key="2">
    <source>
        <dbReference type="EMBL" id="XCG97426.1"/>
    </source>
</evidence>
<gene>
    <name evidence="2" type="ORF">JABBERWOCK_32</name>
</gene>
<keyword evidence="1" id="KW-0175">Coiled coil</keyword>
<dbReference type="EMBL" id="PP883967">
    <property type="protein sequence ID" value="XCG97426.1"/>
    <property type="molecule type" value="Genomic_DNA"/>
</dbReference>
<reference evidence="2" key="1">
    <citation type="submission" date="2024-06" db="EMBL/GenBank/DDBJ databases">
        <authorList>
            <person name="Sahani V.S."/>
            <person name="Rajnandini D.D."/>
            <person name="Zdgiebloski S.Z."/>
            <person name="Agrawal S.A."/>
        </authorList>
    </citation>
    <scope>NUCLEOTIDE SEQUENCE</scope>
</reference>
<accession>A0AAU8EFM8</accession>
<proteinExistence type="predicted"/>
<protein>
    <submittedName>
        <fullName evidence="2">Uncharacterized protein</fullName>
    </submittedName>
</protein>
<sequence length="114" mass="13273">MMDGLIINGCDVYKAKSRTTNMGDLVEMFINENFEHLSTVMYEKLEELAKDIEEQARELDDQYDDLESRARELEESYDELCGEVSDLEEQVEDLAEENEQLKQTIESYLGEGEF</sequence>
<feature type="coiled-coil region" evidence="1">
    <location>
        <begin position="42"/>
        <end position="111"/>
    </location>
</feature>
<name>A0AAU8EFM8_9CAUD</name>
<evidence type="ECO:0000256" key="1">
    <source>
        <dbReference type="SAM" id="Coils"/>
    </source>
</evidence>
<dbReference type="SUPFAM" id="SSF90257">
    <property type="entry name" value="Myosin rod fragments"/>
    <property type="match status" value="1"/>
</dbReference>
<dbReference type="Gene3D" id="1.20.5.170">
    <property type="match status" value="1"/>
</dbReference>
<organism evidence="2">
    <name type="scientific">Bacillus phage Jabberwock</name>
    <dbReference type="NCBI Taxonomy" id="3163548"/>
    <lineage>
        <taxon>Viruses</taxon>
        <taxon>Duplodnaviria</taxon>
        <taxon>Heunggongvirae</taxon>
        <taxon>Uroviricota</taxon>
        <taxon>Caudoviricetes</taxon>
    </lineage>
</organism>